<evidence type="ECO:0000259" key="2">
    <source>
        <dbReference type="PROSITE" id="PS50213"/>
    </source>
</evidence>
<evidence type="ECO:0000313" key="4">
    <source>
        <dbReference type="Proteomes" id="UP001056012"/>
    </source>
</evidence>
<organism evidence="3 4">
    <name type="scientific">Curvularia clavata</name>
    <dbReference type="NCBI Taxonomy" id="95742"/>
    <lineage>
        <taxon>Eukaryota</taxon>
        <taxon>Fungi</taxon>
        <taxon>Dikarya</taxon>
        <taxon>Ascomycota</taxon>
        <taxon>Pezizomycotina</taxon>
        <taxon>Dothideomycetes</taxon>
        <taxon>Pleosporomycetidae</taxon>
        <taxon>Pleosporales</taxon>
        <taxon>Pleosporineae</taxon>
        <taxon>Pleosporaceae</taxon>
        <taxon>Curvularia</taxon>
    </lineage>
</organism>
<reference evidence="3" key="1">
    <citation type="submission" date="2021-12" db="EMBL/GenBank/DDBJ databases">
        <title>Curvularia clavata genome.</title>
        <authorList>
            <person name="Cao Y."/>
        </authorList>
    </citation>
    <scope>NUCLEOTIDE SEQUENCE</scope>
    <source>
        <strain evidence="3">Yc1106</strain>
    </source>
</reference>
<dbReference type="PANTHER" id="PTHR28156:SF1">
    <property type="entry name" value="FAS1 DOMAIN-CONTAINING PROTEIN YDR262W"/>
    <property type="match status" value="1"/>
</dbReference>
<name>A0A9Q8Z7N6_CURCL</name>
<dbReference type="InterPro" id="IPR000782">
    <property type="entry name" value="FAS1_domain"/>
</dbReference>
<dbReference type="AlphaFoldDB" id="A0A9Q8Z7N6"/>
<protein>
    <recommendedName>
        <fullName evidence="2">FAS1 domain-containing protein</fullName>
    </recommendedName>
</protein>
<keyword evidence="4" id="KW-1185">Reference proteome</keyword>
<gene>
    <name evidence="3" type="ORF">yc1106_04391</name>
</gene>
<dbReference type="PANTHER" id="PTHR28156">
    <property type="entry name" value="FAS1 DOMAIN-CONTAINING PROTEIN YDR262W"/>
    <property type="match status" value="1"/>
</dbReference>
<keyword evidence="1" id="KW-0732">Signal</keyword>
<dbReference type="OrthoDB" id="5551751at2759"/>
<dbReference type="SUPFAM" id="SSF82153">
    <property type="entry name" value="FAS1 domain"/>
    <property type="match status" value="1"/>
</dbReference>
<feature type="domain" description="FAS1" evidence="2">
    <location>
        <begin position="58"/>
        <end position="205"/>
    </location>
</feature>
<dbReference type="InterPro" id="IPR040200">
    <property type="entry name" value="Mug57-like"/>
</dbReference>
<dbReference type="EMBL" id="CP089276">
    <property type="protein sequence ID" value="USP77117.1"/>
    <property type="molecule type" value="Genomic_DNA"/>
</dbReference>
<dbReference type="PROSITE" id="PS50213">
    <property type="entry name" value="FAS1"/>
    <property type="match status" value="1"/>
</dbReference>
<dbReference type="InterPro" id="IPR036378">
    <property type="entry name" value="FAS1_dom_sf"/>
</dbReference>
<dbReference type="PROSITE" id="PS51257">
    <property type="entry name" value="PROKAR_LIPOPROTEIN"/>
    <property type="match status" value="1"/>
</dbReference>
<dbReference type="Proteomes" id="UP001056012">
    <property type="component" value="Chromosome 3"/>
</dbReference>
<accession>A0A9Q8Z7N6</accession>
<evidence type="ECO:0000313" key="3">
    <source>
        <dbReference type="EMBL" id="USP77117.1"/>
    </source>
</evidence>
<dbReference type="Gene3D" id="2.30.180.10">
    <property type="entry name" value="FAS1 domain"/>
    <property type="match status" value="1"/>
</dbReference>
<proteinExistence type="predicted"/>
<dbReference type="VEuPathDB" id="FungiDB:yc1106_04391"/>
<sequence length="206" mass="22747">MKPGYFFQYPLATLSLIFACSAESRPLDSIIESFHIIAEQAPLRDYIMGKPEEQVSTGVIISDVIGKTQEIAIFSGLTRDIDAISGRLDDAAKNATVLAPHNAVMRDLKRKPWEDPEDYNTFGADAYEGAGGEDRAKANLERFVQRHVVPESPWEEGKKVKTLAGNEIWWESRDGQKKIQPGNVEVKSIADKVSNGEVWVLGGSLA</sequence>
<evidence type="ECO:0000256" key="1">
    <source>
        <dbReference type="ARBA" id="ARBA00022729"/>
    </source>
</evidence>